<proteinExistence type="predicted"/>
<keyword evidence="3 6" id="KW-1133">Transmembrane helix</keyword>
<feature type="compositionally biased region" description="Basic and acidic residues" evidence="5">
    <location>
        <begin position="228"/>
        <end position="239"/>
    </location>
</feature>
<dbReference type="EMBL" id="CP011125">
    <property type="protein sequence ID" value="AKF08832.1"/>
    <property type="molecule type" value="Genomic_DNA"/>
</dbReference>
<dbReference type="OrthoDB" id="5377858at2"/>
<dbReference type="Proteomes" id="UP000034883">
    <property type="component" value="Chromosome"/>
</dbReference>
<dbReference type="RefSeq" id="WP_053235934.1">
    <property type="nucleotide sequence ID" value="NZ_CP011125.1"/>
</dbReference>
<dbReference type="SUPFAM" id="SSF74653">
    <property type="entry name" value="TolA/TonB C-terminal domain"/>
    <property type="match status" value="1"/>
</dbReference>
<keyword evidence="4 6" id="KW-0472">Membrane</keyword>
<evidence type="ECO:0000256" key="3">
    <source>
        <dbReference type="ARBA" id="ARBA00022989"/>
    </source>
</evidence>
<comment type="subcellular location">
    <subcellularLocation>
        <location evidence="1">Membrane</location>
        <topology evidence="1">Single-pass membrane protein</topology>
    </subcellularLocation>
</comment>
<dbReference type="STRING" id="927083.DB32_005981"/>
<evidence type="ECO:0000313" key="8">
    <source>
        <dbReference type="Proteomes" id="UP000034883"/>
    </source>
</evidence>
<evidence type="ECO:0000256" key="4">
    <source>
        <dbReference type="ARBA" id="ARBA00023136"/>
    </source>
</evidence>
<accession>A0A0F6YLZ0</accession>
<evidence type="ECO:0000256" key="2">
    <source>
        <dbReference type="ARBA" id="ARBA00022692"/>
    </source>
</evidence>
<dbReference type="GO" id="GO:0016020">
    <property type="term" value="C:membrane"/>
    <property type="evidence" value="ECO:0007669"/>
    <property type="project" value="UniProtKB-SubCell"/>
</dbReference>
<feature type="region of interest" description="Disordered" evidence="5">
    <location>
        <begin position="191"/>
        <end position="243"/>
    </location>
</feature>
<organism evidence="7 8">
    <name type="scientific">Sandaracinus amylolyticus</name>
    <dbReference type="NCBI Taxonomy" id="927083"/>
    <lineage>
        <taxon>Bacteria</taxon>
        <taxon>Pseudomonadati</taxon>
        <taxon>Myxococcota</taxon>
        <taxon>Polyangia</taxon>
        <taxon>Polyangiales</taxon>
        <taxon>Sandaracinaceae</taxon>
        <taxon>Sandaracinus</taxon>
    </lineage>
</organism>
<gene>
    <name evidence="7" type="ORF">DB32_005981</name>
</gene>
<evidence type="ECO:0000256" key="5">
    <source>
        <dbReference type="SAM" id="MobiDB-lite"/>
    </source>
</evidence>
<dbReference type="NCBIfam" id="TIGR01352">
    <property type="entry name" value="tonB_Cterm"/>
    <property type="match status" value="1"/>
</dbReference>
<sequence length="490" mass="51001">MAQASERRVQVVMSWGGNPQGEVSVKAGRCVVIGERAAHFLLPADAGIERFALVESDGTGGFLLRVPAGALLRASRDGADVSAEATSDATGARSIALDPAMRAEIELGAFTFFVQEGAPTIERTPMARPDFASWRWAGVSLAVHGAFLFSLLFSPPNAGALSLDLTHDQQRWVQVRLDAMAHEREEVIPEVALQDATRGAQSGQPSPGEEGAAGAPDETRSTGGGVRVRGDRQDQRVPLDRQSVTSAGALGTIAAFTRSMSAVSSPYGAADAMGFATDDAYGALMADQAGFSRGFGGLGMNGVGRGGGCLPGQPCGQGTIGVGGLGGMGFGTCGRETFERIESTQGHAAAVAQCAPGMAGGDVGIGRPGREGRPSAVPTLRCAPGPDGQCGQVAGGLSREQIRLVVTRNRGQVRHCYEQALQQRPDLAGRLSVAWTVHPEGRVTTAVVGNGSDLRNAEVEQCVLQAVRRWQFPATDGMTAVTYPFLFQTN</sequence>
<dbReference type="KEGG" id="samy:DB32_005981"/>
<dbReference type="AlphaFoldDB" id="A0A0F6YLZ0"/>
<protein>
    <submittedName>
        <fullName evidence="7">Putative abductin-like protein</fullName>
    </submittedName>
</protein>
<evidence type="ECO:0000256" key="6">
    <source>
        <dbReference type="SAM" id="Phobius"/>
    </source>
</evidence>
<name>A0A0F6YLZ0_9BACT</name>
<dbReference type="InterPro" id="IPR006260">
    <property type="entry name" value="TonB/TolA_C"/>
</dbReference>
<evidence type="ECO:0000313" key="7">
    <source>
        <dbReference type="EMBL" id="AKF08832.1"/>
    </source>
</evidence>
<keyword evidence="8" id="KW-1185">Reference proteome</keyword>
<feature type="transmembrane region" description="Helical" evidence="6">
    <location>
        <begin position="133"/>
        <end position="153"/>
    </location>
</feature>
<keyword evidence="2 6" id="KW-0812">Transmembrane</keyword>
<evidence type="ECO:0000256" key="1">
    <source>
        <dbReference type="ARBA" id="ARBA00004167"/>
    </source>
</evidence>
<dbReference type="NCBIfam" id="NF033768">
    <property type="entry name" value="myxo_SS_tail"/>
    <property type="match status" value="1"/>
</dbReference>
<dbReference type="InterPro" id="IPR049806">
    <property type="entry name" value="MasK-like_C"/>
</dbReference>
<reference evidence="7 8" key="1">
    <citation type="submission" date="2015-03" db="EMBL/GenBank/DDBJ databases">
        <title>Genome assembly of Sandaracinus amylolyticus DSM 53668.</title>
        <authorList>
            <person name="Sharma G."/>
            <person name="Subramanian S."/>
        </authorList>
    </citation>
    <scope>NUCLEOTIDE SEQUENCE [LARGE SCALE GENOMIC DNA]</scope>
    <source>
        <strain evidence="7 8">DSM 53668</strain>
    </source>
</reference>